<gene>
    <name evidence="8" type="ORF">Afil01_03040</name>
</gene>
<dbReference type="PANTHER" id="PTHR43394">
    <property type="entry name" value="ATP-DEPENDENT PERMEASE MDL1, MITOCHONDRIAL"/>
    <property type="match status" value="1"/>
</dbReference>
<dbReference type="GO" id="GO:0016887">
    <property type="term" value="F:ATP hydrolysis activity"/>
    <property type="evidence" value="ECO:0007669"/>
    <property type="project" value="InterPro"/>
</dbReference>
<feature type="domain" description="ABC transporter" evidence="6">
    <location>
        <begin position="320"/>
        <end position="549"/>
    </location>
</feature>
<dbReference type="PROSITE" id="PS50893">
    <property type="entry name" value="ABC_TRANSPORTER_2"/>
    <property type="match status" value="1"/>
</dbReference>
<name>A0A9W6SGL7_9ACTN</name>
<dbReference type="GO" id="GO:0005524">
    <property type="term" value="F:ATP binding"/>
    <property type="evidence" value="ECO:0007669"/>
    <property type="project" value="UniProtKB-KW"/>
</dbReference>
<proteinExistence type="predicted"/>
<protein>
    <submittedName>
        <fullName evidence="8">Multidrug ABC transporter ATP-binding protein</fullName>
    </submittedName>
</protein>
<dbReference type="InterPro" id="IPR039421">
    <property type="entry name" value="Type_1_exporter"/>
</dbReference>
<keyword evidence="2 5" id="KW-0812">Transmembrane</keyword>
<accession>A0A9W6SGL7</accession>
<keyword evidence="3 5" id="KW-1133">Transmembrane helix</keyword>
<keyword evidence="8" id="KW-0067">ATP-binding</keyword>
<evidence type="ECO:0000259" key="7">
    <source>
        <dbReference type="PROSITE" id="PS50929"/>
    </source>
</evidence>
<dbReference type="SUPFAM" id="SSF52540">
    <property type="entry name" value="P-loop containing nucleoside triphosphate hydrolases"/>
    <property type="match status" value="1"/>
</dbReference>
<comment type="subcellular location">
    <subcellularLocation>
        <location evidence="1">Cell membrane</location>
        <topology evidence="1">Multi-pass membrane protein</topology>
    </subcellularLocation>
</comment>
<reference evidence="8" key="1">
    <citation type="submission" date="2023-03" db="EMBL/GenBank/DDBJ databases">
        <title>Actinorhabdospora filicis NBRC 111898.</title>
        <authorList>
            <person name="Ichikawa N."/>
            <person name="Sato H."/>
            <person name="Tonouchi N."/>
        </authorList>
    </citation>
    <scope>NUCLEOTIDE SEQUENCE</scope>
    <source>
        <strain evidence="8">NBRC 111898</strain>
    </source>
</reference>
<evidence type="ECO:0000259" key="6">
    <source>
        <dbReference type="PROSITE" id="PS50893"/>
    </source>
</evidence>
<feature type="domain" description="ABC transmembrane type-1" evidence="7">
    <location>
        <begin position="14"/>
        <end position="294"/>
    </location>
</feature>
<dbReference type="InterPro" id="IPR011527">
    <property type="entry name" value="ABC1_TM_dom"/>
</dbReference>
<dbReference type="InterPro" id="IPR017871">
    <property type="entry name" value="ABC_transporter-like_CS"/>
</dbReference>
<keyword evidence="8" id="KW-0547">Nucleotide-binding</keyword>
<dbReference type="PROSITE" id="PS50929">
    <property type="entry name" value="ABC_TM1F"/>
    <property type="match status" value="1"/>
</dbReference>
<dbReference type="GO" id="GO:0005886">
    <property type="term" value="C:plasma membrane"/>
    <property type="evidence" value="ECO:0007669"/>
    <property type="project" value="UniProtKB-SubCell"/>
</dbReference>
<dbReference type="Gene3D" id="1.20.1560.10">
    <property type="entry name" value="ABC transporter type 1, transmembrane domain"/>
    <property type="match status" value="1"/>
</dbReference>
<feature type="transmembrane region" description="Helical" evidence="5">
    <location>
        <begin position="12"/>
        <end position="38"/>
    </location>
</feature>
<dbReference type="AlphaFoldDB" id="A0A9W6SGL7"/>
<evidence type="ECO:0000313" key="9">
    <source>
        <dbReference type="Proteomes" id="UP001165079"/>
    </source>
</evidence>
<keyword evidence="4 5" id="KW-0472">Membrane</keyword>
<dbReference type="SUPFAM" id="SSF90123">
    <property type="entry name" value="ABC transporter transmembrane region"/>
    <property type="match status" value="1"/>
</dbReference>
<evidence type="ECO:0000313" key="8">
    <source>
        <dbReference type="EMBL" id="GLZ75497.1"/>
    </source>
</evidence>
<keyword evidence="9" id="KW-1185">Reference proteome</keyword>
<dbReference type="PANTHER" id="PTHR43394:SF1">
    <property type="entry name" value="ATP-BINDING CASSETTE SUB-FAMILY B MEMBER 10, MITOCHONDRIAL"/>
    <property type="match status" value="1"/>
</dbReference>
<feature type="transmembrane region" description="Helical" evidence="5">
    <location>
        <begin position="50"/>
        <end position="68"/>
    </location>
</feature>
<feature type="transmembrane region" description="Helical" evidence="5">
    <location>
        <begin position="126"/>
        <end position="145"/>
    </location>
</feature>
<dbReference type="InterPro" id="IPR003439">
    <property type="entry name" value="ABC_transporter-like_ATP-bd"/>
</dbReference>
<comment type="caution">
    <text evidence="8">The sequence shown here is derived from an EMBL/GenBank/DDBJ whole genome shotgun (WGS) entry which is preliminary data.</text>
</comment>
<evidence type="ECO:0000256" key="5">
    <source>
        <dbReference type="SAM" id="Phobius"/>
    </source>
</evidence>
<dbReference type="Pfam" id="PF00664">
    <property type="entry name" value="ABC_membrane"/>
    <property type="match status" value="1"/>
</dbReference>
<feature type="transmembrane region" description="Helical" evidence="5">
    <location>
        <begin position="151"/>
        <end position="169"/>
    </location>
</feature>
<evidence type="ECO:0000256" key="2">
    <source>
        <dbReference type="ARBA" id="ARBA00022692"/>
    </source>
</evidence>
<feature type="transmembrane region" description="Helical" evidence="5">
    <location>
        <begin position="233"/>
        <end position="255"/>
    </location>
</feature>
<dbReference type="InterPro" id="IPR027417">
    <property type="entry name" value="P-loop_NTPase"/>
</dbReference>
<sequence>MLRHVLRGQRRRAVLGTVLASGHQIGEALVPVMVGVVIDKAIATGDVSALVLWLAVLAGVFACLSYSYRFYARVAVRGVEEAAHDLRTRIARQVLDPRGVAEDRLPGAVLRVATTDATGAARILRVIPAVASAFGALGVAVVTLMWTSVTLGILVVVGAIPVLALMQVLGRPLEKRLHAEQDAASASAGVAADLVSGLRVLKGVGAEAAAGDRYRRMSRASLTAAMRSARFEAGFQGVATLITGVFVAVVAVVAGRMAADRAISVGALIATVGLAQFLIGPLQNITAQSAAFAHARASARRVAETLSAPHRPEGEGDYGGARHDVVLDGLSAGPLKGLDLTVGHGELVGVAALDPADGAAVLGVLAGELAPDEGRALVGGRDLAGLRAAEARAAVLVAAHDADLFDESLLANVALRPGGPVEEAIAATATDDVIGALPDGRDTRVGEQGHALSGGQRQRVALARALASGAPVLALDEPTSAVDTVTEARIALGLREVREGRTTLLVTTSPTLLAACDRVVVLARGRVDAQGAHAELAANHEEYRMKVVG</sequence>
<dbReference type="InterPro" id="IPR036640">
    <property type="entry name" value="ABC1_TM_sf"/>
</dbReference>
<dbReference type="Pfam" id="PF00005">
    <property type="entry name" value="ABC_tran"/>
    <property type="match status" value="1"/>
</dbReference>
<dbReference type="EMBL" id="BSTX01000001">
    <property type="protein sequence ID" value="GLZ75497.1"/>
    <property type="molecule type" value="Genomic_DNA"/>
</dbReference>
<dbReference type="Proteomes" id="UP001165079">
    <property type="component" value="Unassembled WGS sequence"/>
</dbReference>
<dbReference type="PROSITE" id="PS00211">
    <property type="entry name" value="ABC_TRANSPORTER_1"/>
    <property type="match status" value="1"/>
</dbReference>
<organism evidence="8 9">
    <name type="scientific">Actinorhabdospora filicis</name>
    <dbReference type="NCBI Taxonomy" id="1785913"/>
    <lineage>
        <taxon>Bacteria</taxon>
        <taxon>Bacillati</taxon>
        <taxon>Actinomycetota</taxon>
        <taxon>Actinomycetes</taxon>
        <taxon>Micromonosporales</taxon>
        <taxon>Micromonosporaceae</taxon>
        <taxon>Actinorhabdospora</taxon>
    </lineage>
</organism>
<evidence type="ECO:0000256" key="4">
    <source>
        <dbReference type="ARBA" id="ARBA00023136"/>
    </source>
</evidence>
<evidence type="ECO:0000256" key="1">
    <source>
        <dbReference type="ARBA" id="ARBA00004651"/>
    </source>
</evidence>
<dbReference type="Gene3D" id="3.40.50.300">
    <property type="entry name" value="P-loop containing nucleotide triphosphate hydrolases"/>
    <property type="match status" value="1"/>
</dbReference>
<evidence type="ECO:0000256" key="3">
    <source>
        <dbReference type="ARBA" id="ARBA00022989"/>
    </source>
</evidence>
<dbReference type="GO" id="GO:0015421">
    <property type="term" value="F:ABC-type oligopeptide transporter activity"/>
    <property type="evidence" value="ECO:0007669"/>
    <property type="project" value="TreeGrafter"/>
</dbReference>